<dbReference type="RefSeq" id="WP_267677382.1">
    <property type="nucleotide sequence ID" value="NZ_CP113088.1"/>
</dbReference>
<accession>A0A9E8MWH3</accession>
<gene>
    <name evidence="1" type="ORF">N7U66_03735</name>
</gene>
<sequence>MKNLHDTLIEITKLTTRIETNYPELYLYLDETPMTIPANNHPDIGIKAMKDYLETLKQLLKHHIETYKNKG</sequence>
<dbReference type="Proteomes" id="UP001164705">
    <property type="component" value="Chromosome"/>
</dbReference>
<name>A0A9E8MWH3_9FLAO</name>
<proteinExistence type="predicted"/>
<dbReference type="AlphaFoldDB" id="A0A9E8MWH3"/>
<keyword evidence="2" id="KW-1185">Reference proteome</keyword>
<dbReference type="EMBL" id="CP113088">
    <property type="protein sequence ID" value="WAC02783.1"/>
    <property type="molecule type" value="Genomic_DNA"/>
</dbReference>
<evidence type="ECO:0000313" key="1">
    <source>
        <dbReference type="EMBL" id="WAC02783.1"/>
    </source>
</evidence>
<reference evidence="1" key="1">
    <citation type="submission" date="2022-11" db="EMBL/GenBank/DDBJ databases">
        <title>Lacinutrix neustonica HL-RS19T sp. nov., isolated from the surface microlayer sample of brackish Lake Shihwa.</title>
        <authorList>
            <person name="Choi J.Y."/>
            <person name="Hwang C.Y."/>
        </authorList>
    </citation>
    <scope>NUCLEOTIDE SEQUENCE</scope>
    <source>
        <strain evidence="1">HL-RS19</strain>
    </source>
</reference>
<dbReference type="KEGG" id="lnu:N7U66_03735"/>
<organism evidence="1 2">
    <name type="scientific">Lacinutrix neustonica</name>
    <dbReference type="NCBI Taxonomy" id="2980107"/>
    <lineage>
        <taxon>Bacteria</taxon>
        <taxon>Pseudomonadati</taxon>
        <taxon>Bacteroidota</taxon>
        <taxon>Flavobacteriia</taxon>
        <taxon>Flavobacteriales</taxon>
        <taxon>Flavobacteriaceae</taxon>
        <taxon>Lacinutrix</taxon>
    </lineage>
</organism>
<protein>
    <submittedName>
        <fullName evidence="1">Uncharacterized protein</fullName>
    </submittedName>
</protein>
<evidence type="ECO:0000313" key="2">
    <source>
        <dbReference type="Proteomes" id="UP001164705"/>
    </source>
</evidence>